<comment type="similarity">
    <text evidence="2">Belongs to the UPF0057 (PMP3) family.</text>
</comment>
<dbReference type="Pfam" id="PF01679">
    <property type="entry name" value="Pmp3"/>
    <property type="match status" value="1"/>
</dbReference>
<dbReference type="AlphaFoldDB" id="A0A5B2W3S4"/>
<gene>
    <name evidence="7" type="ORF">F0L74_04335</name>
</gene>
<evidence type="ECO:0000256" key="6">
    <source>
        <dbReference type="SAM" id="Phobius"/>
    </source>
</evidence>
<name>A0A5B2W3S4_9BACT</name>
<evidence type="ECO:0000256" key="5">
    <source>
        <dbReference type="ARBA" id="ARBA00023136"/>
    </source>
</evidence>
<keyword evidence="3 6" id="KW-0812">Transmembrane</keyword>
<evidence type="ECO:0000256" key="3">
    <source>
        <dbReference type="ARBA" id="ARBA00022692"/>
    </source>
</evidence>
<evidence type="ECO:0000313" key="7">
    <source>
        <dbReference type="EMBL" id="KAA2245196.1"/>
    </source>
</evidence>
<sequence>MTLIAVLLPWLSFLLRGKILSGILCLILQITIIGWLPAAIWAVTSLNNGRAERRNRQLIKAIKAK</sequence>
<accession>A0A5B2W3S4</accession>
<dbReference type="EMBL" id="VUOC01000001">
    <property type="protein sequence ID" value="KAA2245196.1"/>
    <property type="molecule type" value="Genomic_DNA"/>
</dbReference>
<evidence type="ECO:0000313" key="8">
    <source>
        <dbReference type="Proteomes" id="UP000324611"/>
    </source>
</evidence>
<proteinExistence type="inferred from homology"/>
<reference evidence="7 8" key="1">
    <citation type="submission" date="2019-09" db="EMBL/GenBank/DDBJ databases">
        <title>Chitinophaga ginsengihumi sp. nov., isolated from soil of ginseng rhizosphere.</title>
        <authorList>
            <person name="Lee J."/>
        </authorList>
    </citation>
    <scope>NUCLEOTIDE SEQUENCE [LARGE SCALE GENOMIC DNA]</scope>
    <source>
        <strain evidence="7 8">BN140078</strain>
    </source>
</reference>
<keyword evidence="4 6" id="KW-1133">Transmembrane helix</keyword>
<organism evidence="7 8">
    <name type="scientific">Chitinophaga agrisoli</name>
    <dbReference type="NCBI Taxonomy" id="2607653"/>
    <lineage>
        <taxon>Bacteria</taxon>
        <taxon>Pseudomonadati</taxon>
        <taxon>Bacteroidota</taxon>
        <taxon>Chitinophagia</taxon>
        <taxon>Chitinophagales</taxon>
        <taxon>Chitinophagaceae</taxon>
        <taxon>Chitinophaga</taxon>
    </lineage>
</organism>
<keyword evidence="8" id="KW-1185">Reference proteome</keyword>
<dbReference type="GO" id="GO:0016020">
    <property type="term" value="C:membrane"/>
    <property type="evidence" value="ECO:0007669"/>
    <property type="project" value="UniProtKB-SubCell"/>
</dbReference>
<dbReference type="InterPro" id="IPR000612">
    <property type="entry name" value="PMP3"/>
</dbReference>
<reference evidence="7 8" key="2">
    <citation type="submission" date="2019-09" db="EMBL/GenBank/DDBJ databases">
        <authorList>
            <person name="Jin C."/>
        </authorList>
    </citation>
    <scope>NUCLEOTIDE SEQUENCE [LARGE SCALE GENOMIC DNA]</scope>
    <source>
        <strain evidence="7 8">BN140078</strain>
    </source>
</reference>
<feature type="transmembrane region" description="Helical" evidence="6">
    <location>
        <begin position="27"/>
        <end position="46"/>
    </location>
</feature>
<dbReference type="RefSeq" id="WP_149836590.1">
    <property type="nucleotide sequence ID" value="NZ_VUOC01000001.1"/>
</dbReference>
<dbReference type="Proteomes" id="UP000324611">
    <property type="component" value="Unassembled WGS sequence"/>
</dbReference>
<evidence type="ECO:0000256" key="4">
    <source>
        <dbReference type="ARBA" id="ARBA00022989"/>
    </source>
</evidence>
<keyword evidence="5 6" id="KW-0472">Membrane</keyword>
<protein>
    <submittedName>
        <fullName evidence="7">YqaE/Pmp3 family membrane protein</fullName>
    </submittedName>
</protein>
<comment type="caution">
    <text evidence="7">The sequence shown here is derived from an EMBL/GenBank/DDBJ whole genome shotgun (WGS) entry which is preliminary data.</text>
</comment>
<evidence type="ECO:0000256" key="2">
    <source>
        <dbReference type="ARBA" id="ARBA00009530"/>
    </source>
</evidence>
<evidence type="ECO:0000256" key="1">
    <source>
        <dbReference type="ARBA" id="ARBA00004370"/>
    </source>
</evidence>
<comment type="subcellular location">
    <subcellularLocation>
        <location evidence="1">Membrane</location>
    </subcellularLocation>
</comment>